<proteinExistence type="predicted"/>
<accession>Q33AF3</accession>
<organism evidence="1">
    <name type="scientific">Oryza sativa subsp. japonica</name>
    <name type="common">Rice</name>
    <dbReference type="NCBI Taxonomy" id="39947"/>
    <lineage>
        <taxon>Eukaryota</taxon>
        <taxon>Viridiplantae</taxon>
        <taxon>Streptophyta</taxon>
        <taxon>Embryophyta</taxon>
        <taxon>Tracheophyta</taxon>
        <taxon>Spermatophyta</taxon>
        <taxon>Magnoliopsida</taxon>
        <taxon>Liliopsida</taxon>
        <taxon>Poales</taxon>
        <taxon>Poaceae</taxon>
        <taxon>BOP clade</taxon>
        <taxon>Oryzoideae</taxon>
        <taxon>Oryzeae</taxon>
        <taxon>Oryzinae</taxon>
        <taxon>Oryza</taxon>
        <taxon>Oryza sativa</taxon>
    </lineage>
</organism>
<protein>
    <submittedName>
        <fullName evidence="1">Uncharacterized protein</fullName>
    </submittedName>
</protein>
<sequence length="81" mass="8595">MWLLGWDSGLTPLVASERPPLLPPRVADAADAAVRCSSSRRPSEIWKDTNDCVANGATPSLAAVIQTMANEGRWCLGAQSS</sequence>
<dbReference type="EMBL" id="DP000086">
    <property type="protein sequence ID" value="ABB46972.1"/>
    <property type="molecule type" value="Genomic_DNA"/>
</dbReference>
<reference evidence="1" key="1">
    <citation type="journal article" date="2003" name="Science">
        <title>In-depth view of structure, activity, and evolution of rice chromosome 10.</title>
        <authorList>
            <consortium name="Rice Chromosome 10 Sequencing Consortium"/>
        </authorList>
    </citation>
    <scope>NUCLEOTIDE SEQUENCE [LARGE SCALE GENOMIC DNA]</scope>
</reference>
<reference evidence="1" key="2">
    <citation type="submission" date="2003-05" db="EMBL/GenBank/DDBJ databases">
        <authorList>
            <person name="Buell C.R."/>
            <person name="Wing R.A."/>
            <person name="McCombie W.R."/>
            <person name="Messing J."/>
            <person name="Yuan Q."/>
            <person name="Ouyang S."/>
        </authorList>
    </citation>
    <scope>NUCLEOTIDE SEQUENCE</scope>
</reference>
<dbReference type="AlphaFoldDB" id="Q33AF3"/>
<name>Q33AF3_ORYSJ</name>
<evidence type="ECO:0000313" key="1">
    <source>
        <dbReference type="EMBL" id="ABB46972.1"/>
    </source>
</evidence>
<reference evidence="1" key="3">
    <citation type="submission" date="2006-07" db="EMBL/GenBank/DDBJ databases">
        <authorList>
            <person name="Buell R."/>
        </authorList>
    </citation>
    <scope>NUCLEOTIDE SEQUENCE</scope>
</reference>
<gene>
    <name evidence="1" type="ordered locus">LOC_Os10g10550</name>
</gene>